<evidence type="ECO:0000313" key="2">
    <source>
        <dbReference type="EMBL" id="KAG0721589.1"/>
    </source>
</evidence>
<evidence type="ECO:0000256" key="1">
    <source>
        <dbReference type="SAM" id="MobiDB-lite"/>
    </source>
</evidence>
<feature type="region of interest" description="Disordered" evidence="1">
    <location>
        <begin position="35"/>
        <end position="63"/>
    </location>
</feature>
<evidence type="ECO:0000313" key="3">
    <source>
        <dbReference type="Proteomes" id="UP000770661"/>
    </source>
</evidence>
<keyword evidence="3" id="KW-1185">Reference proteome</keyword>
<dbReference type="AlphaFoldDB" id="A0A8J4YCA9"/>
<name>A0A8J4YCA9_CHIOP</name>
<feature type="compositionally biased region" description="Basic and acidic residues" evidence="1">
    <location>
        <begin position="39"/>
        <end position="54"/>
    </location>
</feature>
<dbReference type="EMBL" id="JACEEZ010010857">
    <property type="protein sequence ID" value="KAG0721589.1"/>
    <property type="molecule type" value="Genomic_DNA"/>
</dbReference>
<comment type="caution">
    <text evidence="2">The sequence shown here is derived from an EMBL/GenBank/DDBJ whole genome shotgun (WGS) entry which is preliminary data.</text>
</comment>
<proteinExistence type="predicted"/>
<organism evidence="2 3">
    <name type="scientific">Chionoecetes opilio</name>
    <name type="common">Atlantic snow crab</name>
    <name type="synonym">Cancer opilio</name>
    <dbReference type="NCBI Taxonomy" id="41210"/>
    <lineage>
        <taxon>Eukaryota</taxon>
        <taxon>Metazoa</taxon>
        <taxon>Ecdysozoa</taxon>
        <taxon>Arthropoda</taxon>
        <taxon>Crustacea</taxon>
        <taxon>Multicrustacea</taxon>
        <taxon>Malacostraca</taxon>
        <taxon>Eumalacostraca</taxon>
        <taxon>Eucarida</taxon>
        <taxon>Decapoda</taxon>
        <taxon>Pleocyemata</taxon>
        <taxon>Brachyura</taxon>
        <taxon>Eubrachyura</taxon>
        <taxon>Majoidea</taxon>
        <taxon>Majidae</taxon>
        <taxon>Chionoecetes</taxon>
    </lineage>
</organism>
<dbReference type="Proteomes" id="UP000770661">
    <property type="component" value="Unassembled WGS sequence"/>
</dbReference>
<gene>
    <name evidence="2" type="ORF">GWK47_046192</name>
</gene>
<sequence>MLASPSDELPSTTPVNHCKPRATWCRSQVLREQNLETGNDSRHSPEHHRLDSTRHRFPTTLPPLDYFAPARRRGGSVSVMRRDDYVTTRPGEKEEDSRLQVLSHFSSSAQTTVCGQRAGHSFTSSFPRSRCERRITHGRGSYDNHPRSPLLLWLPRPPSGTSAGKHGGPQSTDVLAVSSFQVFRQWRRLWEKISPPCWIQKRLPDIKKLIQLPMGCVTDVQRILEHTLGMH</sequence>
<accession>A0A8J4YCA9</accession>
<reference evidence="2" key="1">
    <citation type="submission" date="2020-07" db="EMBL/GenBank/DDBJ databases">
        <title>The High-quality genome of the commercially important snow crab, Chionoecetes opilio.</title>
        <authorList>
            <person name="Jeong J.-H."/>
            <person name="Ryu S."/>
        </authorList>
    </citation>
    <scope>NUCLEOTIDE SEQUENCE</scope>
    <source>
        <strain evidence="2">MADBK_172401_WGS</strain>
        <tissue evidence="2">Digestive gland</tissue>
    </source>
</reference>
<protein>
    <submittedName>
        <fullName evidence="2">Uncharacterized protein</fullName>
    </submittedName>
</protein>